<feature type="domain" description="CAAX prenyl protease 2/Lysostaphin resistance protein A-like" evidence="2">
    <location>
        <begin position="110"/>
        <end position="207"/>
    </location>
</feature>
<organism evidence="3 4">
    <name type="scientific">Aminobacter anthyllidis</name>
    <dbReference type="NCBI Taxonomy" id="1035067"/>
    <lineage>
        <taxon>Bacteria</taxon>
        <taxon>Pseudomonadati</taxon>
        <taxon>Pseudomonadota</taxon>
        <taxon>Alphaproteobacteria</taxon>
        <taxon>Hyphomicrobiales</taxon>
        <taxon>Phyllobacteriaceae</taxon>
        <taxon>Aminobacter</taxon>
    </lineage>
</organism>
<feature type="transmembrane region" description="Helical" evidence="1">
    <location>
        <begin position="220"/>
        <end position="240"/>
    </location>
</feature>
<dbReference type="Proteomes" id="UP001138921">
    <property type="component" value="Unassembled WGS sequence"/>
</dbReference>
<evidence type="ECO:0000256" key="1">
    <source>
        <dbReference type="SAM" id="Phobius"/>
    </source>
</evidence>
<dbReference type="GO" id="GO:0004175">
    <property type="term" value="F:endopeptidase activity"/>
    <property type="evidence" value="ECO:0007669"/>
    <property type="project" value="UniProtKB-ARBA"/>
</dbReference>
<feature type="transmembrane region" description="Helical" evidence="1">
    <location>
        <begin position="195"/>
        <end position="214"/>
    </location>
</feature>
<feature type="transmembrane region" description="Helical" evidence="1">
    <location>
        <begin position="168"/>
        <end position="188"/>
    </location>
</feature>
<evidence type="ECO:0000313" key="3">
    <source>
        <dbReference type="EMBL" id="MBT1155566.1"/>
    </source>
</evidence>
<keyword evidence="3" id="KW-0378">Hydrolase</keyword>
<dbReference type="Pfam" id="PF02517">
    <property type="entry name" value="Rce1-like"/>
    <property type="match status" value="1"/>
</dbReference>
<feature type="transmembrane region" description="Helical" evidence="1">
    <location>
        <begin position="78"/>
        <end position="97"/>
    </location>
</feature>
<dbReference type="GO" id="GO:0008237">
    <property type="term" value="F:metallopeptidase activity"/>
    <property type="evidence" value="ECO:0007669"/>
    <property type="project" value="UniProtKB-KW"/>
</dbReference>
<keyword evidence="1" id="KW-0812">Transmembrane</keyword>
<gene>
    <name evidence="3" type="ORF">J1C56_08160</name>
</gene>
<feature type="transmembrane region" description="Helical" evidence="1">
    <location>
        <begin position="140"/>
        <end position="162"/>
    </location>
</feature>
<dbReference type="EMBL" id="JAFLWW010000002">
    <property type="protein sequence ID" value="MBT1155566.1"/>
    <property type="molecule type" value="Genomic_DNA"/>
</dbReference>
<reference evidence="3" key="1">
    <citation type="journal article" date="2021" name="Microorganisms">
        <title>Phylogenomic Reconstruction and Metabolic Potential of the Genus Aminobacter.</title>
        <authorList>
            <person name="Artuso I."/>
            <person name="Turrini P."/>
            <person name="Pirolo M."/>
            <person name="Lugli G.A."/>
            <person name="Ventura M."/>
            <person name="Visca P."/>
        </authorList>
    </citation>
    <scope>NUCLEOTIDE SEQUENCE</scope>
    <source>
        <strain evidence="3">LMG 26462</strain>
    </source>
</reference>
<feature type="transmembrane region" description="Helical" evidence="1">
    <location>
        <begin position="109"/>
        <end position="128"/>
    </location>
</feature>
<evidence type="ECO:0000313" key="4">
    <source>
        <dbReference type="Proteomes" id="UP001138921"/>
    </source>
</evidence>
<reference evidence="3" key="2">
    <citation type="submission" date="2021-03" db="EMBL/GenBank/DDBJ databases">
        <authorList>
            <person name="Artuso I."/>
            <person name="Turrini P."/>
            <person name="Pirolo M."/>
            <person name="Lugli G.A."/>
            <person name="Ventura M."/>
            <person name="Visca P."/>
        </authorList>
    </citation>
    <scope>NUCLEOTIDE SEQUENCE</scope>
    <source>
        <strain evidence="3">LMG 26462</strain>
    </source>
</reference>
<keyword evidence="3" id="KW-0645">Protease</keyword>
<feature type="transmembrane region" description="Helical" evidence="1">
    <location>
        <begin position="7"/>
        <end position="28"/>
    </location>
</feature>
<dbReference type="RefSeq" id="WP_214387748.1">
    <property type="nucleotide sequence ID" value="NZ_JAFLWW010000002.1"/>
</dbReference>
<dbReference type="GO" id="GO:0080120">
    <property type="term" value="P:CAAX-box protein maturation"/>
    <property type="evidence" value="ECO:0007669"/>
    <property type="project" value="UniProtKB-ARBA"/>
</dbReference>
<accession>A0A9X1D538</accession>
<protein>
    <submittedName>
        <fullName evidence="3">CPBP family intramembrane metalloprotease</fullName>
    </submittedName>
</protein>
<keyword evidence="1" id="KW-0472">Membrane</keyword>
<evidence type="ECO:0000259" key="2">
    <source>
        <dbReference type="Pfam" id="PF02517"/>
    </source>
</evidence>
<proteinExistence type="predicted"/>
<comment type="caution">
    <text evidence="3">The sequence shown here is derived from an EMBL/GenBank/DDBJ whole genome shotgun (WGS) entry which is preliminary data.</text>
</comment>
<dbReference type="AlphaFoldDB" id="A0A9X1D538"/>
<dbReference type="InterPro" id="IPR003675">
    <property type="entry name" value="Rce1/LyrA-like_dom"/>
</dbReference>
<keyword evidence="4" id="KW-1185">Reference proteome</keyword>
<sequence>MQRSVSTLSKVLIGSVPIIAVLVAAAFFTPTELSLLERQILLGMIAVGGIAFVERLLFGPDLPRVISAMGLTIPQRNASVVALLCSLPMWLFLPAYSLATSASIAVNNGWFAVLAGIILVNGIAEEVIHRAFVFGHLRRIHSFAAAATIGAIIFGLQHSYLLATIGPIAGTASVVLAILLVWPLAFLFERGGNSILPPAIMHTSSNAPIMIFVAPETAHLVILPHMAVVLSSMYLSFALFPRTR</sequence>
<feature type="transmembrane region" description="Helical" evidence="1">
    <location>
        <begin position="40"/>
        <end position="58"/>
    </location>
</feature>
<keyword evidence="1" id="KW-1133">Transmembrane helix</keyword>
<keyword evidence="3" id="KW-0482">Metalloprotease</keyword>
<name>A0A9X1D538_9HYPH</name>